<gene>
    <name evidence="8" type="primary">cas6</name>
    <name evidence="8" type="ORF">D1869_09860</name>
    <name evidence="7" type="ORF">HNQ62_002738</name>
</gene>
<protein>
    <submittedName>
        <fullName evidence="8">CRISPR-associated endoribonuclease Cas6</fullName>
    </submittedName>
</protein>
<reference evidence="8 9" key="1">
    <citation type="submission" date="2019-10" db="EMBL/GenBank/DDBJ databases">
        <title>Genome Sequences from Six Type Strain Members of the Archaeal Family Sulfolobaceae: Acidianus ambivalens, Acidianus infernus, Metallosphaera prunae, Stygiolobus azoricus, Sulfolobus metallicus, and Sulfurisphaera ohwakuensis.</title>
        <authorList>
            <person name="Counts J.A."/>
            <person name="Kelly R.M."/>
        </authorList>
    </citation>
    <scope>NUCLEOTIDE SEQUENCE [LARGE SCALE GENOMIC DNA]</scope>
    <source>
        <strain evidence="8 9">TA-1</strain>
    </source>
</reference>
<organism evidence="8 9">
    <name type="scientific">Sulfurisphaera ohwakuensis</name>
    <dbReference type="NCBI Taxonomy" id="69656"/>
    <lineage>
        <taxon>Archaea</taxon>
        <taxon>Thermoproteota</taxon>
        <taxon>Thermoprotei</taxon>
        <taxon>Sulfolobales</taxon>
        <taxon>Sulfolobaceae</taxon>
        <taxon>Sulfurisphaera</taxon>
    </lineage>
</organism>
<dbReference type="Proteomes" id="UP000427373">
    <property type="component" value="Chromosome"/>
</dbReference>
<dbReference type="OrthoDB" id="42729at2157"/>
<keyword evidence="4" id="KW-0051">Antiviral defense</keyword>
<keyword evidence="9" id="KW-1185">Reference proteome</keyword>
<evidence type="ECO:0000313" key="7">
    <source>
        <dbReference type="EMBL" id="MBB5254963.1"/>
    </source>
</evidence>
<proteinExistence type="predicted"/>
<dbReference type="GO" id="GO:0051607">
    <property type="term" value="P:defense response to virus"/>
    <property type="evidence" value="ECO:0007669"/>
    <property type="project" value="UniProtKB-KW"/>
</dbReference>
<dbReference type="GeneID" id="42801552"/>
<dbReference type="EMBL" id="JACHFY010000033">
    <property type="protein sequence ID" value="MBB5254963.1"/>
    <property type="molecule type" value="Genomic_DNA"/>
</dbReference>
<sequence>MRVYEFEKFNLSCGYEKGYITLYLIYIKLIFWIRFSLKFKDEVIVQPFTSKVSRIVMNNYPSYVKISESSEPLKPVRVTVIKDEEGRSIFKGMDRNVLRLKPQINYFFDLTSLDINLFEEIVSNPYFNTKVYSAEASVEVGETKVFEEVEIEDSKAYKIEFKTPTLIQPPRPNFKRKKNRYLLFPFSPYFLVSIQRHWNKYQEKKIIISYSRALYYFKEVDYNLKPVTVIYDKSKVRGFVGWTLFTLEARRNSSLREGIRKLLAYSNYIGVGKSRAIGFGEVMVKGVKK</sequence>
<dbReference type="InterPro" id="IPR010156">
    <property type="entry name" value="CRISPR-assoc_prot_Cas6"/>
</dbReference>
<dbReference type="GO" id="GO:0004519">
    <property type="term" value="F:endonuclease activity"/>
    <property type="evidence" value="ECO:0007669"/>
    <property type="project" value="UniProtKB-KW"/>
</dbReference>
<evidence type="ECO:0000313" key="9">
    <source>
        <dbReference type="Proteomes" id="UP000427373"/>
    </source>
</evidence>
<evidence type="ECO:0000259" key="6">
    <source>
        <dbReference type="Pfam" id="PF17952"/>
    </source>
</evidence>
<dbReference type="InterPro" id="IPR041165">
    <property type="entry name" value="Cas6_N_arch"/>
</dbReference>
<evidence type="ECO:0000256" key="2">
    <source>
        <dbReference type="ARBA" id="ARBA00022759"/>
    </source>
</evidence>
<reference evidence="7 10" key="2">
    <citation type="submission" date="2020-08" db="EMBL/GenBank/DDBJ databases">
        <title>Genomic Encyclopedia of Type Strains, Phase IV (KMG-IV): sequencing the most valuable type-strain genomes for metagenomic binning, comparative biology and taxonomic classification.</title>
        <authorList>
            <person name="Goeker M."/>
        </authorList>
    </citation>
    <scope>NUCLEOTIDE SEQUENCE [LARGE SCALE GENOMIC DNA]</scope>
    <source>
        <strain evidence="7 10">DSM 12421</strain>
    </source>
</reference>
<dbReference type="Pfam" id="PF17952">
    <property type="entry name" value="Cas6_N"/>
    <property type="match status" value="1"/>
</dbReference>
<accession>A0A650CHY3</accession>
<dbReference type="Pfam" id="PF10040">
    <property type="entry name" value="CRISPR_Cas6"/>
    <property type="match status" value="1"/>
</dbReference>
<evidence type="ECO:0000256" key="4">
    <source>
        <dbReference type="ARBA" id="ARBA00023118"/>
    </source>
</evidence>
<keyword evidence="1" id="KW-0540">Nuclease</keyword>
<evidence type="ECO:0000313" key="10">
    <source>
        <dbReference type="Proteomes" id="UP000582213"/>
    </source>
</evidence>
<name>A0A650CHY3_SULOH</name>
<dbReference type="RefSeq" id="WP_156014950.1">
    <property type="nucleotide sequence ID" value="NZ_CP045484.1"/>
</dbReference>
<keyword evidence="2" id="KW-0255">Endonuclease</keyword>
<evidence type="ECO:0000313" key="8">
    <source>
        <dbReference type="EMBL" id="QGR17464.1"/>
    </source>
</evidence>
<feature type="domain" description="Cas6 N-terminal" evidence="6">
    <location>
        <begin position="31"/>
        <end position="146"/>
    </location>
</feature>
<keyword evidence="3" id="KW-0378">Hydrolase</keyword>
<dbReference type="Gene3D" id="2.40.30.310">
    <property type="match status" value="1"/>
</dbReference>
<dbReference type="AlphaFoldDB" id="A0A650CHY3"/>
<evidence type="ECO:0000256" key="3">
    <source>
        <dbReference type="ARBA" id="ARBA00022801"/>
    </source>
</evidence>
<dbReference type="Gene3D" id="3.30.70.1900">
    <property type="match status" value="1"/>
</dbReference>
<dbReference type="GO" id="GO:0016788">
    <property type="term" value="F:hydrolase activity, acting on ester bonds"/>
    <property type="evidence" value="ECO:0007669"/>
    <property type="project" value="InterPro"/>
</dbReference>
<evidence type="ECO:0000256" key="1">
    <source>
        <dbReference type="ARBA" id="ARBA00022722"/>
    </source>
</evidence>
<feature type="domain" description="CRISPR-associated protein Cas6 C-terminal" evidence="5">
    <location>
        <begin position="159"/>
        <end position="282"/>
    </location>
</feature>
<dbReference type="EMBL" id="CP045484">
    <property type="protein sequence ID" value="QGR17464.1"/>
    <property type="molecule type" value="Genomic_DNA"/>
</dbReference>
<evidence type="ECO:0000259" key="5">
    <source>
        <dbReference type="Pfam" id="PF10040"/>
    </source>
</evidence>
<dbReference type="NCBIfam" id="TIGR01877">
    <property type="entry name" value="cas_cas6"/>
    <property type="match status" value="1"/>
</dbReference>
<dbReference type="Proteomes" id="UP000582213">
    <property type="component" value="Unassembled WGS sequence"/>
</dbReference>
<dbReference type="KEGG" id="soh:D1869_09860"/>
<dbReference type="InterPro" id="IPR019267">
    <property type="entry name" value="CRISPR-assoc_Cas6_C"/>
</dbReference>